<name>C0BQ98_BIFPS</name>
<reference evidence="2 3" key="2">
    <citation type="submission" date="2009-02" db="EMBL/GenBank/DDBJ databases">
        <authorList>
            <person name="Fulton L."/>
            <person name="Clifton S."/>
            <person name="Fulton B."/>
            <person name="Xu J."/>
            <person name="Minx P."/>
            <person name="Pepin K.H."/>
            <person name="Johnson M."/>
            <person name="Bhonagiri V."/>
            <person name="Nash W.E."/>
            <person name="Mardis E.R."/>
            <person name="Wilson R.K."/>
        </authorList>
    </citation>
    <scope>NUCLEOTIDE SEQUENCE [LARGE SCALE GENOMIC DNA]</scope>
    <source>
        <strain evidence="2 3">DSM 20438</strain>
    </source>
</reference>
<evidence type="ECO:0000313" key="2">
    <source>
        <dbReference type="EMBL" id="EEG71660.1"/>
    </source>
</evidence>
<accession>C0BQ98</accession>
<comment type="caution">
    <text evidence="2">The sequence shown here is derived from an EMBL/GenBank/DDBJ whole genome shotgun (WGS) entry which is preliminary data.</text>
</comment>
<protein>
    <submittedName>
        <fullName evidence="2">Uncharacterized protein</fullName>
    </submittedName>
</protein>
<evidence type="ECO:0000313" key="3">
    <source>
        <dbReference type="Proteomes" id="UP000003875"/>
    </source>
</evidence>
<feature type="region of interest" description="Disordered" evidence="1">
    <location>
        <begin position="31"/>
        <end position="67"/>
    </location>
</feature>
<dbReference type="AlphaFoldDB" id="C0BQ98"/>
<sequence>MRRMPHISTLLADYFNHSRLMTAWLQNRHGSSGYTDTGISQSSSPRHGSEKRSSPRTIRPSDYPRLS</sequence>
<dbReference type="EMBL" id="ABXX02000001">
    <property type="protein sequence ID" value="EEG71660.1"/>
    <property type="molecule type" value="Genomic_DNA"/>
</dbReference>
<feature type="compositionally biased region" description="Polar residues" evidence="1">
    <location>
        <begin position="31"/>
        <end position="46"/>
    </location>
</feature>
<dbReference type="Proteomes" id="UP000003875">
    <property type="component" value="Unassembled WGS sequence"/>
</dbReference>
<gene>
    <name evidence="2" type="ORF">BIFPSEUDO_02541</name>
</gene>
<organism evidence="2 3">
    <name type="scientific">Bifidobacterium pseudocatenulatum DSM 20438 = JCM 1200 = LMG 10505</name>
    <dbReference type="NCBI Taxonomy" id="547043"/>
    <lineage>
        <taxon>Bacteria</taxon>
        <taxon>Bacillati</taxon>
        <taxon>Actinomycetota</taxon>
        <taxon>Actinomycetes</taxon>
        <taxon>Bifidobacteriales</taxon>
        <taxon>Bifidobacteriaceae</taxon>
        <taxon>Bifidobacterium</taxon>
    </lineage>
</organism>
<evidence type="ECO:0000256" key="1">
    <source>
        <dbReference type="SAM" id="MobiDB-lite"/>
    </source>
</evidence>
<proteinExistence type="predicted"/>
<reference evidence="2 3" key="1">
    <citation type="submission" date="2009-02" db="EMBL/GenBank/DDBJ databases">
        <title>Draft genome sequence of Bifidobacterium pseudocatenulatum (DSM 20438).</title>
        <authorList>
            <person name="Sudarsanam P."/>
            <person name="Ley R."/>
            <person name="Guruge J."/>
            <person name="Turnbaugh P.J."/>
            <person name="Mahowald M."/>
            <person name="Liep D."/>
            <person name="Gordon J."/>
        </authorList>
    </citation>
    <scope>NUCLEOTIDE SEQUENCE [LARGE SCALE GENOMIC DNA]</scope>
    <source>
        <strain evidence="2 3">DSM 20438</strain>
    </source>
</reference>